<dbReference type="GO" id="GO:0015833">
    <property type="term" value="P:peptide transport"/>
    <property type="evidence" value="ECO:0007669"/>
    <property type="project" value="TreeGrafter"/>
</dbReference>
<evidence type="ECO:0000256" key="4">
    <source>
        <dbReference type="SAM" id="SignalP"/>
    </source>
</evidence>
<protein>
    <submittedName>
        <fullName evidence="6">Peptide ABC transporter substrate-binding protein</fullName>
    </submittedName>
</protein>
<reference evidence="6" key="1">
    <citation type="journal article" date="2014" name="Int. J. Syst. Evol. Microbiol.">
        <title>Complete genome sequence of Corynebacterium casei LMG S-19264T (=DSM 44701T), isolated from a smear-ripened cheese.</title>
        <authorList>
            <consortium name="US DOE Joint Genome Institute (JGI-PGF)"/>
            <person name="Walter F."/>
            <person name="Albersmeier A."/>
            <person name="Kalinowski J."/>
            <person name="Ruckert C."/>
        </authorList>
    </citation>
    <scope>NUCLEOTIDE SEQUENCE</scope>
    <source>
        <strain evidence="6">CGMCC 1.6293</strain>
    </source>
</reference>
<evidence type="ECO:0000256" key="2">
    <source>
        <dbReference type="ARBA" id="ARBA00005695"/>
    </source>
</evidence>
<comment type="caution">
    <text evidence="6">The sequence shown here is derived from an EMBL/GenBank/DDBJ whole genome shotgun (WGS) entry which is preliminary data.</text>
</comment>
<dbReference type="GO" id="GO:0030288">
    <property type="term" value="C:outer membrane-bounded periplasmic space"/>
    <property type="evidence" value="ECO:0007669"/>
    <property type="project" value="UniProtKB-ARBA"/>
</dbReference>
<dbReference type="Proteomes" id="UP000649829">
    <property type="component" value="Unassembled WGS sequence"/>
</dbReference>
<accession>A0A917T9S5</accession>
<dbReference type="InterPro" id="IPR000914">
    <property type="entry name" value="SBP_5_dom"/>
</dbReference>
<dbReference type="AlphaFoldDB" id="A0A917T9S5"/>
<reference evidence="6" key="2">
    <citation type="submission" date="2020-09" db="EMBL/GenBank/DDBJ databases">
        <authorList>
            <person name="Sun Q."/>
            <person name="Zhou Y."/>
        </authorList>
    </citation>
    <scope>NUCLEOTIDE SEQUENCE</scope>
    <source>
        <strain evidence="6">CGMCC 1.6293</strain>
    </source>
</reference>
<dbReference type="PANTHER" id="PTHR30290">
    <property type="entry name" value="PERIPLASMIC BINDING COMPONENT OF ABC TRANSPORTER"/>
    <property type="match status" value="1"/>
</dbReference>
<dbReference type="Gene3D" id="3.40.190.10">
    <property type="entry name" value="Periplasmic binding protein-like II"/>
    <property type="match status" value="1"/>
</dbReference>
<comment type="similarity">
    <text evidence="2">Belongs to the bacterial solute-binding protein 5 family.</text>
</comment>
<evidence type="ECO:0000313" key="6">
    <source>
        <dbReference type="EMBL" id="GGM15733.1"/>
    </source>
</evidence>
<gene>
    <name evidence="6" type="ORF">GCM10011534_42150</name>
</gene>
<dbReference type="InterPro" id="IPR030678">
    <property type="entry name" value="Peptide/Ni-bd"/>
</dbReference>
<dbReference type="SUPFAM" id="SSF53850">
    <property type="entry name" value="Periplasmic binding protein-like II"/>
    <property type="match status" value="1"/>
</dbReference>
<dbReference type="CDD" id="cd08517">
    <property type="entry name" value="PBP2_NikA_DppA_OppA_like_13"/>
    <property type="match status" value="1"/>
</dbReference>
<evidence type="ECO:0000256" key="3">
    <source>
        <dbReference type="ARBA" id="ARBA00022729"/>
    </source>
</evidence>
<sequence>MKHWKSLLAATCMAALSAGSAMAEGSVVIGSTGVPRHFNGAIQSGIFTFMPSSNIYASPLRYSDSWEPEPYVAESWETSEDGLTVTLKLRDDVTFHDGEPLTSADVKFSIETIKANHPFKTMLAPVASVDTPDDTTVVIHLDHPHPALLLAMSPVLMPILPEHVYGPENGDIQQNPANLKPIGAGPFKLEEYKQGEYYKMVKNEDFFIEGKPILDEVYVQIFPDTNSLMLALERGDLDMVPFVSSPRELKRLSGNSDLVVDSDLGQAIGPINWLAYNTRKAPLDDVRVRKAINYAIDRDFILKALLQGQAPVAPGPIVPGSPLANAGVENYDLDLDKANALLDEAGLAPGADGLRFTITADTTAANEEMGRNVLEYMKSQLRKVGIGVELRIAPDFPTWAGRISSHDFDVTMDQVFNWGDPVIGVNRTYMSSNIREGVIWSNTQQYSNAKVDELLEKAALETDQEKRKALYDEFQEIVVDESPIYFINVIPYATVYKKGLAGVPDGIWGAVSPMDDLHWAE</sequence>
<feature type="signal peptide" evidence="4">
    <location>
        <begin position="1"/>
        <end position="23"/>
    </location>
</feature>
<comment type="subcellular location">
    <subcellularLocation>
        <location evidence="1">Periplasm</location>
    </subcellularLocation>
</comment>
<keyword evidence="3 4" id="KW-0732">Signal</keyword>
<dbReference type="InterPro" id="IPR039424">
    <property type="entry name" value="SBP_5"/>
</dbReference>
<evidence type="ECO:0000256" key="1">
    <source>
        <dbReference type="ARBA" id="ARBA00004418"/>
    </source>
</evidence>
<dbReference type="PANTHER" id="PTHR30290:SF38">
    <property type="entry name" value="D,D-DIPEPTIDE-BINDING PERIPLASMIC PROTEIN DDPA-RELATED"/>
    <property type="match status" value="1"/>
</dbReference>
<feature type="domain" description="Solute-binding protein family 5" evidence="5">
    <location>
        <begin position="67"/>
        <end position="423"/>
    </location>
</feature>
<dbReference type="GO" id="GO:1904680">
    <property type="term" value="F:peptide transmembrane transporter activity"/>
    <property type="evidence" value="ECO:0007669"/>
    <property type="project" value="TreeGrafter"/>
</dbReference>
<dbReference type="Pfam" id="PF00496">
    <property type="entry name" value="SBP_bac_5"/>
    <property type="match status" value="1"/>
</dbReference>
<organism evidence="6 7">
    <name type="scientific">Pseudooceanicola nanhaiensis</name>
    <dbReference type="NCBI Taxonomy" id="375761"/>
    <lineage>
        <taxon>Bacteria</taxon>
        <taxon>Pseudomonadati</taxon>
        <taxon>Pseudomonadota</taxon>
        <taxon>Alphaproteobacteria</taxon>
        <taxon>Rhodobacterales</taxon>
        <taxon>Paracoccaceae</taxon>
        <taxon>Pseudooceanicola</taxon>
    </lineage>
</organism>
<proteinExistence type="inferred from homology"/>
<evidence type="ECO:0000313" key="7">
    <source>
        <dbReference type="Proteomes" id="UP000649829"/>
    </source>
</evidence>
<feature type="chain" id="PRO_5037272914" evidence="4">
    <location>
        <begin position="24"/>
        <end position="521"/>
    </location>
</feature>
<dbReference type="PIRSF" id="PIRSF002741">
    <property type="entry name" value="MppA"/>
    <property type="match status" value="1"/>
</dbReference>
<dbReference type="EMBL" id="BMLF01000007">
    <property type="protein sequence ID" value="GGM15733.1"/>
    <property type="molecule type" value="Genomic_DNA"/>
</dbReference>
<dbReference type="RefSeq" id="WP_028286664.1">
    <property type="nucleotide sequence ID" value="NZ_BMLF01000007.1"/>
</dbReference>
<evidence type="ECO:0000259" key="5">
    <source>
        <dbReference type="Pfam" id="PF00496"/>
    </source>
</evidence>
<name>A0A917T9S5_9RHOB</name>
<dbReference type="Gene3D" id="3.10.105.10">
    <property type="entry name" value="Dipeptide-binding Protein, Domain 3"/>
    <property type="match status" value="1"/>
</dbReference>
<keyword evidence="7" id="KW-1185">Reference proteome</keyword>
<dbReference type="GO" id="GO:0043190">
    <property type="term" value="C:ATP-binding cassette (ABC) transporter complex"/>
    <property type="evidence" value="ECO:0007669"/>
    <property type="project" value="InterPro"/>
</dbReference>